<dbReference type="Gene3D" id="3.40.640.10">
    <property type="entry name" value="Type I PLP-dependent aspartate aminotransferase-like (Major domain)"/>
    <property type="match status" value="1"/>
</dbReference>
<dbReference type="InterPro" id="IPR015422">
    <property type="entry name" value="PyrdxlP-dep_Trfase_small"/>
</dbReference>
<dbReference type="SUPFAM" id="SSF53383">
    <property type="entry name" value="PLP-dependent transferases"/>
    <property type="match status" value="1"/>
</dbReference>
<dbReference type="Proteomes" id="UP001586593">
    <property type="component" value="Unassembled WGS sequence"/>
</dbReference>
<dbReference type="InterPro" id="IPR015424">
    <property type="entry name" value="PyrdxlP-dep_Trfase"/>
</dbReference>
<dbReference type="InterPro" id="IPR005814">
    <property type="entry name" value="Aminotrans_3"/>
</dbReference>
<evidence type="ECO:0000256" key="2">
    <source>
        <dbReference type="ARBA" id="ARBA00022898"/>
    </source>
</evidence>
<sequence>MGDYLLHQDIEQEAHADSCGMASAHDVPASLPLPPAPPSVTGGRPLLTRGEGHYLFLEDGQRITDGCGGAAVACIGHGRKDVAKAMAKQIDKFTYVSWAHFDNKATRDLADWLIKSTGGEMGKAYIMCSGSEVVEAALKLAREYFVWIGQTRRVHFITRDDSYHGTTIGSLSLSGHVSRRAPFEPLLMRQRHRISAFHPYRQRLAGESDAEFVGRKAEELEQQFLELGPDSVAAVVMEPVVGAALGCVPAVPGYFKSVQDICRKYGALLIFDEVMCGMGRTGTLHAWEQEGVVPDLQTLGKGLAGGYQPASALLVGKDISRLMESQGRTFTHGHTYQNHPVVAAAALKVQQIVQDEDLLTNVRTQGAYLQLQLREKLGSHPNVGDIRGRGLFWAVEFVRDRSTKEPFPAGMQIALRVQKLAQNPPYNVLLYQGQGCAGGGSGDHVMIMPAYNVDSRVIDEIVAGLSAAVEAFFSRVCQVQDEGDQRQDGLVL</sequence>
<dbReference type="CDD" id="cd00610">
    <property type="entry name" value="OAT_like"/>
    <property type="match status" value="1"/>
</dbReference>
<proteinExistence type="inferred from homology"/>
<gene>
    <name evidence="4" type="ORF">VTK73DRAFT_1932</name>
</gene>
<keyword evidence="2 3" id="KW-0663">Pyridoxal phosphate</keyword>
<dbReference type="Gene3D" id="3.90.1150.10">
    <property type="entry name" value="Aspartate Aminotransferase, domain 1"/>
    <property type="match status" value="1"/>
</dbReference>
<dbReference type="Pfam" id="PF00202">
    <property type="entry name" value="Aminotran_3"/>
    <property type="match status" value="1"/>
</dbReference>
<name>A0ABR3X6Z6_9PEZI</name>
<evidence type="ECO:0000256" key="1">
    <source>
        <dbReference type="ARBA" id="ARBA00008954"/>
    </source>
</evidence>
<dbReference type="PANTHER" id="PTHR43094:SF1">
    <property type="entry name" value="AMINOTRANSFERASE CLASS-III"/>
    <property type="match status" value="1"/>
</dbReference>
<dbReference type="PANTHER" id="PTHR43094">
    <property type="entry name" value="AMINOTRANSFERASE"/>
    <property type="match status" value="1"/>
</dbReference>
<evidence type="ECO:0000313" key="5">
    <source>
        <dbReference type="Proteomes" id="UP001586593"/>
    </source>
</evidence>
<evidence type="ECO:0000313" key="4">
    <source>
        <dbReference type="EMBL" id="KAL1871711.1"/>
    </source>
</evidence>
<organism evidence="4 5">
    <name type="scientific">Phialemonium thermophilum</name>
    <dbReference type="NCBI Taxonomy" id="223376"/>
    <lineage>
        <taxon>Eukaryota</taxon>
        <taxon>Fungi</taxon>
        <taxon>Dikarya</taxon>
        <taxon>Ascomycota</taxon>
        <taxon>Pezizomycotina</taxon>
        <taxon>Sordariomycetes</taxon>
        <taxon>Sordariomycetidae</taxon>
        <taxon>Cephalothecales</taxon>
        <taxon>Cephalothecaceae</taxon>
        <taxon>Phialemonium</taxon>
    </lineage>
</organism>
<reference evidence="4 5" key="1">
    <citation type="journal article" date="2024" name="Commun. Biol.">
        <title>Comparative genomic analysis of thermophilic fungi reveals convergent evolutionary adaptations and gene losses.</title>
        <authorList>
            <person name="Steindorff A.S."/>
            <person name="Aguilar-Pontes M.V."/>
            <person name="Robinson A.J."/>
            <person name="Andreopoulos B."/>
            <person name="LaButti K."/>
            <person name="Kuo A."/>
            <person name="Mondo S."/>
            <person name="Riley R."/>
            <person name="Otillar R."/>
            <person name="Haridas S."/>
            <person name="Lipzen A."/>
            <person name="Grimwood J."/>
            <person name="Schmutz J."/>
            <person name="Clum A."/>
            <person name="Reid I.D."/>
            <person name="Moisan M.C."/>
            <person name="Butler G."/>
            <person name="Nguyen T.T.M."/>
            <person name="Dewar K."/>
            <person name="Conant G."/>
            <person name="Drula E."/>
            <person name="Henrissat B."/>
            <person name="Hansel C."/>
            <person name="Singer S."/>
            <person name="Hutchinson M.I."/>
            <person name="de Vries R.P."/>
            <person name="Natvig D.O."/>
            <person name="Powell A.J."/>
            <person name="Tsang A."/>
            <person name="Grigoriev I.V."/>
        </authorList>
    </citation>
    <scope>NUCLEOTIDE SEQUENCE [LARGE SCALE GENOMIC DNA]</scope>
    <source>
        <strain evidence="4 5">ATCC 24622</strain>
    </source>
</reference>
<comment type="similarity">
    <text evidence="1 3">Belongs to the class-III pyridoxal-phosphate-dependent aminotransferase family.</text>
</comment>
<keyword evidence="5" id="KW-1185">Reference proteome</keyword>
<protein>
    <recommendedName>
        <fullName evidence="6">Aminotransferase</fullName>
    </recommendedName>
</protein>
<dbReference type="EMBL" id="JAZHXJ010000150">
    <property type="protein sequence ID" value="KAL1871711.1"/>
    <property type="molecule type" value="Genomic_DNA"/>
</dbReference>
<accession>A0ABR3X6Z6</accession>
<evidence type="ECO:0000256" key="3">
    <source>
        <dbReference type="RuleBase" id="RU003560"/>
    </source>
</evidence>
<comment type="caution">
    <text evidence="4">The sequence shown here is derived from an EMBL/GenBank/DDBJ whole genome shotgun (WGS) entry which is preliminary data.</text>
</comment>
<evidence type="ECO:0008006" key="6">
    <source>
        <dbReference type="Google" id="ProtNLM"/>
    </source>
</evidence>
<dbReference type="InterPro" id="IPR015421">
    <property type="entry name" value="PyrdxlP-dep_Trfase_major"/>
</dbReference>
<dbReference type="NCBIfam" id="NF005685">
    <property type="entry name" value="PRK07483.1"/>
    <property type="match status" value="1"/>
</dbReference>